<gene>
    <name evidence="1" type="ORF">D8S85_06005</name>
</gene>
<accession>A0A3Q9ING6</accession>
<evidence type="ECO:0000313" key="2">
    <source>
        <dbReference type="Proteomes" id="UP000270673"/>
    </source>
</evidence>
<dbReference type="AlphaFoldDB" id="A0A3Q9ING6"/>
<sequence>MKLLNINLKNIPRRYHNCGFKIGSVDTMLYANFENNFEKAVFWYLRF</sequence>
<dbReference type="EMBL" id="CP032819">
    <property type="protein sequence ID" value="AZS29149.1"/>
    <property type="molecule type" value="Genomic_DNA"/>
</dbReference>
<keyword evidence="2" id="KW-1185">Reference proteome</keyword>
<proteinExistence type="predicted"/>
<dbReference type="InterPro" id="IPR008125">
    <property type="entry name" value="Streptothricin_AcTrfase"/>
</dbReference>
<reference evidence="1 2" key="1">
    <citation type="submission" date="2018-10" db="EMBL/GenBank/DDBJ databases">
        <title>Butyricimonas faecalis sp. nov., isolated from human faeces and emended description of the genus Butyricimonas.</title>
        <authorList>
            <person name="Le Roy T."/>
            <person name="Van der Smissen P."/>
            <person name="Paquot A."/>
            <person name="Delzenne N."/>
            <person name="Muccioli G."/>
            <person name="Collet J.-F."/>
            <person name="Cani P.D."/>
        </authorList>
    </citation>
    <scope>NUCLEOTIDE SEQUENCE [LARGE SCALE GENOMIC DNA]</scope>
    <source>
        <strain evidence="1 2">H184</strain>
    </source>
</reference>
<organism evidence="1 2">
    <name type="scientific">Butyricimonas faecalis</name>
    <dbReference type="NCBI Taxonomy" id="2093856"/>
    <lineage>
        <taxon>Bacteria</taxon>
        <taxon>Pseudomonadati</taxon>
        <taxon>Bacteroidota</taxon>
        <taxon>Bacteroidia</taxon>
        <taxon>Bacteroidales</taxon>
        <taxon>Odoribacteraceae</taxon>
        <taxon>Butyricimonas</taxon>
    </lineage>
</organism>
<keyword evidence="1" id="KW-0808">Transferase</keyword>
<dbReference type="GO" id="GO:0016740">
    <property type="term" value="F:transferase activity"/>
    <property type="evidence" value="ECO:0007669"/>
    <property type="project" value="UniProtKB-KW"/>
</dbReference>
<protein>
    <submittedName>
        <fullName evidence="1">Streptothricin acetyltransferase</fullName>
    </submittedName>
</protein>
<evidence type="ECO:0000313" key="1">
    <source>
        <dbReference type="EMBL" id="AZS29149.1"/>
    </source>
</evidence>
<dbReference type="Proteomes" id="UP000270673">
    <property type="component" value="Chromosome"/>
</dbReference>
<name>A0A3Q9ING6_9BACT</name>
<dbReference type="PRINTS" id="PR01754">
    <property type="entry name" value="SACTRNSFRASE"/>
</dbReference>
<dbReference type="KEGG" id="buy:D8S85_06005"/>